<evidence type="ECO:0008006" key="5">
    <source>
        <dbReference type="Google" id="ProtNLM"/>
    </source>
</evidence>
<sequence length="269" mass="30054">MSSNKLFLYDHPVSSYAQKVRMALRHKGIPFEKQTPPNLGSGASNPDFSSANIRKEVPALIDGDFAIFDSTAILMYLEENFPTTPKLLPDSPQARASARMIEDVCDTHYEAINWAIGEITWFERATGPEAERLLAAAVEQTKQIQIWLEGKLGDKPYFSGEKIGYADFAVAPIVNRSVHYGTAYGPAEGCALQLWHARVSENVHVMETFAEMVEGSKAMSSLGPNLWTGGRRREYRDHRLEFLIKNGGIGIVLKGLEDDNIRFSWPHPK</sequence>
<dbReference type="GO" id="GO:0004364">
    <property type="term" value="F:glutathione transferase activity"/>
    <property type="evidence" value="ECO:0007669"/>
    <property type="project" value="TreeGrafter"/>
</dbReference>
<dbReference type="CDD" id="cd00299">
    <property type="entry name" value="GST_C_family"/>
    <property type="match status" value="1"/>
</dbReference>
<evidence type="ECO:0000313" key="4">
    <source>
        <dbReference type="Proteomes" id="UP000225277"/>
    </source>
</evidence>
<dbReference type="SFLD" id="SFLDS00019">
    <property type="entry name" value="Glutathione_Transferase_(cytos"/>
    <property type="match status" value="1"/>
</dbReference>
<dbReference type="SUPFAM" id="SSF52833">
    <property type="entry name" value="Thioredoxin-like"/>
    <property type="match status" value="1"/>
</dbReference>
<dbReference type="GO" id="GO:0006559">
    <property type="term" value="P:L-phenylalanine catabolic process"/>
    <property type="evidence" value="ECO:0007669"/>
    <property type="project" value="TreeGrafter"/>
</dbReference>
<reference evidence="3 4" key="1">
    <citation type="submission" date="2016-03" db="EMBL/GenBank/DDBJ databases">
        <authorList>
            <person name="Ploux O."/>
        </authorList>
    </citation>
    <scope>NUCLEOTIDE SEQUENCE [LARGE SCALE GENOMIC DNA]</scope>
    <source>
        <strain evidence="3 4">URUG2</strain>
    </source>
</reference>
<feature type="domain" description="GST C-terminal" evidence="2">
    <location>
        <begin position="91"/>
        <end position="222"/>
    </location>
</feature>
<dbReference type="STRING" id="112498.A0A2D3VA54"/>
<dbReference type="Gene3D" id="1.20.1050.10">
    <property type="match status" value="1"/>
</dbReference>
<dbReference type="InterPro" id="IPR036249">
    <property type="entry name" value="Thioredoxin-like_sf"/>
</dbReference>
<evidence type="ECO:0000259" key="1">
    <source>
        <dbReference type="PROSITE" id="PS50404"/>
    </source>
</evidence>
<dbReference type="SUPFAM" id="SSF47616">
    <property type="entry name" value="GST C-terminal domain-like"/>
    <property type="match status" value="1"/>
</dbReference>
<dbReference type="GO" id="GO:0006749">
    <property type="term" value="P:glutathione metabolic process"/>
    <property type="evidence" value="ECO:0007669"/>
    <property type="project" value="TreeGrafter"/>
</dbReference>
<evidence type="ECO:0000259" key="2">
    <source>
        <dbReference type="PROSITE" id="PS50405"/>
    </source>
</evidence>
<dbReference type="InterPro" id="IPR040079">
    <property type="entry name" value="Glutathione_S-Trfase"/>
</dbReference>
<dbReference type="GO" id="GO:0016034">
    <property type="term" value="F:maleylacetoacetate isomerase activity"/>
    <property type="evidence" value="ECO:0007669"/>
    <property type="project" value="TreeGrafter"/>
</dbReference>
<gene>
    <name evidence="3" type="ORF">RCC_04254</name>
</gene>
<protein>
    <recommendedName>
        <fullName evidence="5">Glutathione S-transferase</fullName>
    </recommendedName>
</protein>
<organism evidence="3 4">
    <name type="scientific">Ramularia collo-cygni</name>
    <dbReference type="NCBI Taxonomy" id="112498"/>
    <lineage>
        <taxon>Eukaryota</taxon>
        <taxon>Fungi</taxon>
        <taxon>Dikarya</taxon>
        <taxon>Ascomycota</taxon>
        <taxon>Pezizomycotina</taxon>
        <taxon>Dothideomycetes</taxon>
        <taxon>Dothideomycetidae</taxon>
        <taxon>Mycosphaerellales</taxon>
        <taxon>Mycosphaerellaceae</taxon>
        <taxon>Ramularia</taxon>
    </lineage>
</organism>
<dbReference type="AlphaFoldDB" id="A0A2D3VA54"/>
<dbReference type="RefSeq" id="XP_023625299.1">
    <property type="nucleotide sequence ID" value="XM_023769531.1"/>
</dbReference>
<dbReference type="Gene3D" id="3.40.30.10">
    <property type="entry name" value="Glutaredoxin"/>
    <property type="match status" value="1"/>
</dbReference>
<feature type="domain" description="GST N-terminal" evidence="1">
    <location>
        <begin position="4"/>
        <end position="85"/>
    </location>
</feature>
<dbReference type="GeneID" id="35599430"/>
<dbReference type="PANTHER" id="PTHR42673">
    <property type="entry name" value="MALEYLACETOACETATE ISOMERASE"/>
    <property type="match status" value="1"/>
</dbReference>
<dbReference type="Pfam" id="PF00043">
    <property type="entry name" value="GST_C"/>
    <property type="match status" value="1"/>
</dbReference>
<dbReference type="InterPro" id="IPR010987">
    <property type="entry name" value="Glutathione-S-Trfase_C-like"/>
</dbReference>
<dbReference type="InterPro" id="IPR004045">
    <property type="entry name" value="Glutathione_S-Trfase_N"/>
</dbReference>
<dbReference type="SFLD" id="SFLDG00358">
    <property type="entry name" value="Main_(cytGST)"/>
    <property type="match status" value="1"/>
</dbReference>
<dbReference type="PROSITE" id="PS50404">
    <property type="entry name" value="GST_NTER"/>
    <property type="match status" value="1"/>
</dbReference>
<keyword evidence="4" id="KW-1185">Reference proteome</keyword>
<dbReference type="PANTHER" id="PTHR42673:SF4">
    <property type="entry name" value="MALEYLACETOACETATE ISOMERASE"/>
    <property type="match status" value="1"/>
</dbReference>
<dbReference type="OrthoDB" id="249703at2759"/>
<dbReference type="Pfam" id="PF13417">
    <property type="entry name" value="GST_N_3"/>
    <property type="match status" value="1"/>
</dbReference>
<dbReference type="InterPro" id="IPR004046">
    <property type="entry name" value="GST_C"/>
</dbReference>
<dbReference type="EMBL" id="FJUY01000005">
    <property type="protein sequence ID" value="CZT18409.1"/>
    <property type="molecule type" value="Genomic_DNA"/>
</dbReference>
<accession>A0A2D3VA54</accession>
<dbReference type="Proteomes" id="UP000225277">
    <property type="component" value="Unassembled WGS sequence"/>
</dbReference>
<evidence type="ECO:0000313" key="3">
    <source>
        <dbReference type="EMBL" id="CZT18409.1"/>
    </source>
</evidence>
<dbReference type="CDD" id="cd00570">
    <property type="entry name" value="GST_N_family"/>
    <property type="match status" value="1"/>
</dbReference>
<proteinExistence type="predicted"/>
<dbReference type="PROSITE" id="PS50405">
    <property type="entry name" value="GST_CTER"/>
    <property type="match status" value="1"/>
</dbReference>
<dbReference type="InterPro" id="IPR036282">
    <property type="entry name" value="Glutathione-S-Trfase_C_sf"/>
</dbReference>
<name>A0A2D3VA54_9PEZI</name>